<evidence type="ECO:0000313" key="3">
    <source>
        <dbReference type="Proteomes" id="UP000630149"/>
    </source>
</evidence>
<keyword evidence="1" id="KW-0812">Transmembrane</keyword>
<keyword evidence="3" id="KW-1185">Reference proteome</keyword>
<accession>A0A917JM69</accession>
<feature type="transmembrane region" description="Helical" evidence="1">
    <location>
        <begin position="353"/>
        <end position="372"/>
    </location>
</feature>
<gene>
    <name evidence="2" type="ORF">GCM10007966_02250</name>
</gene>
<feature type="transmembrane region" description="Helical" evidence="1">
    <location>
        <begin position="563"/>
        <end position="585"/>
    </location>
</feature>
<sequence>MRRQDDYYILDKEAITIRQRMLSYLLIPFLALRWFASFLISRNLSSIILNPDGIKRQKEFHLIKTSEDQADDIVVVNLINHSTHKWFRDFLLKFSNTVMPLAFSSSLRKPSIDIDRSEDKAHVDEMLSKIDSLVSGTFEIAEGNTRQFAWEKIHFKGLEFFTPKARAYFYTELTRKYGDMSITLPRAENFTFYSLQTPDGAVLDSVEVIGAGEKEKKYDTRKYVITCLARDQNYIDWLKDMNLSANQIKATVIGFNYRGVDYSKGMVWTQDNMINDIIAQVKRLLDLGVNPENIGLEGMCVGGAVATLAAARLHEMGIKVKLYNERSFRSILKFVVGFILPPPHSSYWNPLTYLRYFAAAIIYVLIAPILWLSGWHMNAASAWDKIPAAYKDYSIVRNAALQETDGVISDHNASLGSLVDEKHLAVNKKFKTGKVLSPEELMILGDKPSSHHFKKDSVENLPERLRQKMAHHFPRKYLVRSDSRFHPLTMHEHMQHSFRDQGSDTYDPSIKRPLVIACSGGAGHISAALGIIDDLKSKHPDNLHLTSHEAHLYRNSKINLQHILIRIGLFLMSLAVIGTAIRYIVRKFGYPALPESKVFWREIANLERNESDANLNNMARQRPYIDMLLDIYPTGYQFAAINNALHLTSSPKDIEILLQHKSSKEESNYEIAYVRVMQMLIEAAERGEPYTEIVSTQALSLRAMCDAVINYNKYYLPSVEKNQGRTLPKVSIHQYMTDLPSLESGHFLDELVNFNEEQRRQLHLYAVNLTPAIIKGYFGDSQFKSINNLPPNQNPMVRSGFKDASLAQYLDSSKECTLQIRVYDNKGALIPNQDKITIPSEAKVASIMIGSLAAIASVDYVKHLLNKGYDRIFVFGGLNAALSQELEKIILSFDEKEQPDIRKRIICLGNQTDAEIAPIMTRSDCVVIRGGGLSVMEQMALPIKPGKKLFIHHNDSLLKSGTPWEDSNADCLMEHYGKYKFFAKKTYPNGFVEELERADKFYVPFKGPKRTISLPPARTGVNQTSKLVRSSSVHSFFHQRKSTSAEDALIPDLLPTKTYSPMAT</sequence>
<dbReference type="SUPFAM" id="SSF53474">
    <property type="entry name" value="alpha/beta-Hydrolases"/>
    <property type="match status" value="1"/>
</dbReference>
<dbReference type="EMBL" id="BMOB01000001">
    <property type="protein sequence ID" value="GGI77070.1"/>
    <property type="molecule type" value="Genomic_DNA"/>
</dbReference>
<dbReference type="RefSeq" id="WP_131775466.1">
    <property type="nucleotide sequence ID" value="NZ_BMOB01000001.1"/>
</dbReference>
<proteinExistence type="predicted"/>
<keyword evidence="1" id="KW-1133">Transmembrane helix</keyword>
<name>A0A917JM69_9GAMM</name>
<evidence type="ECO:0000313" key="2">
    <source>
        <dbReference type="EMBL" id="GGI77070.1"/>
    </source>
</evidence>
<protein>
    <submittedName>
        <fullName evidence="2">Protein SdbA</fullName>
    </submittedName>
</protein>
<comment type="caution">
    <text evidence="2">The sequence shown here is derived from an EMBL/GenBank/DDBJ whole genome shotgun (WGS) entry which is preliminary data.</text>
</comment>
<dbReference type="InterPro" id="IPR029058">
    <property type="entry name" value="AB_hydrolase_fold"/>
</dbReference>
<dbReference type="Proteomes" id="UP000630149">
    <property type="component" value="Unassembled WGS sequence"/>
</dbReference>
<dbReference type="Gene3D" id="3.40.50.1820">
    <property type="entry name" value="alpha/beta hydrolase"/>
    <property type="match status" value="1"/>
</dbReference>
<evidence type="ECO:0000256" key="1">
    <source>
        <dbReference type="SAM" id="Phobius"/>
    </source>
</evidence>
<reference evidence="2" key="2">
    <citation type="submission" date="2020-09" db="EMBL/GenBank/DDBJ databases">
        <authorList>
            <person name="Sun Q."/>
            <person name="Ohkuma M."/>
        </authorList>
    </citation>
    <scope>NUCLEOTIDE SEQUENCE</scope>
    <source>
        <strain evidence="2">JCM 13919</strain>
    </source>
</reference>
<dbReference type="OrthoDB" id="5641950at2"/>
<keyword evidence="1" id="KW-0472">Membrane</keyword>
<dbReference type="AlphaFoldDB" id="A0A917JM69"/>
<feature type="transmembrane region" description="Helical" evidence="1">
    <location>
        <begin position="21"/>
        <end position="40"/>
    </location>
</feature>
<organism evidence="2 3">
    <name type="scientific">Legionella impletisoli</name>
    <dbReference type="NCBI Taxonomy" id="343510"/>
    <lineage>
        <taxon>Bacteria</taxon>
        <taxon>Pseudomonadati</taxon>
        <taxon>Pseudomonadota</taxon>
        <taxon>Gammaproteobacteria</taxon>
        <taxon>Legionellales</taxon>
        <taxon>Legionellaceae</taxon>
        <taxon>Legionella</taxon>
    </lineage>
</organism>
<reference evidence="2" key="1">
    <citation type="journal article" date="2014" name="Int. J. Syst. Evol. Microbiol.">
        <title>Complete genome sequence of Corynebacterium casei LMG S-19264T (=DSM 44701T), isolated from a smear-ripened cheese.</title>
        <authorList>
            <consortium name="US DOE Joint Genome Institute (JGI-PGF)"/>
            <person name="Walter F."/>
            <person name="Albersmeier A."/>
            <person name="Kalinowski J."/>
            <person name="Ruckert C."/>
        </authorList>
    </citation>
    <scope>NUCLEOTIDE SEQUENCE</scope>
    <source>
        <strain evidence="2">JCM 13919</strain>
    </source>
</reference>